<accession>X1TUS5</accession>
<dbReference type="EMBL" id="BARW01007023">
    <property type="protein sequence ID" value="GAI83799.1"/>
    <property type="molecule type" value="Genomic_DNA"/>
</dbReference>
<comment type="caution">
    <text evidence="1">The sequence shown here is derived from an EMBL/GenBank/DDBJ whole genome shotgun (WGS) entry which is preliminary data.</text>
</comment>
<sequence>MPNPDEGRFQLLTPKGPPVQVGEKLEIRLTPEAELLFRLQAIERALACSPFACNKYAKELKRVGLEKLDLKLPW</sequence>
<reference evidence="1" key="1">
    <citation type="journal article" date="2014" name="Front. Microbiol.">
        <title>High frequency of phylogenetically diverse reductive dehalogenase-homologous genes in deep subseafloor sedimentary metagenomes.</title>
        <authorList>
            <person name="Kawai M."/>
            <person name="Futagami T."/>
            <person name="Toyoda A."/>
            <person name="Takaki Y."/>
            <person name="Nishi S."/>
            <person name="Hori S."/>
            <person name="Arai W."/>
            <person name="Tsubouchi T."/>
            <person name="Morono Y."/>
            <person name="Uchiyama I."/>
            <person name="Ito T."/>
            <person name="Fujiyama A."/>
            <person name="Inagaki F."/>
            <person name="Takami H."/>
        </authorList>
    </citation>
    <scope>NUCLEOTIDE SEQUENCE</scope>
    <source>
        <strain evidence="1">Expedition CK06-06</strain>
    </source>
</reference>
<gene>
    <name evidence="1" type="ORF">S12H4_14700</name>
</gene>
<organism evidence="1">
    <name type="scientific">marine sediment metagenome</name>
    <dbReference type="NCBI Taxonomy" id="412755"/>
    <lineage>
        <taxon>unclassified sequences</taxon>
        <taxon>metagenomes</taxon>
        <taxon>ecological metagenomes</taxon>
    </lineage>
</organism>
<proteinExistence type="predicted"/>
<protein>
    <submittedName>
        <fullName evidence="1">Uncharacterized protein</fullName>
    </submittedName>
</protein>
<dbReference type="AlphaFoldDB" id="X1TUS5"/>
<name>X1TUS5_9ZZZZ</name>
<evidence type="ECO:0000313" key="1">
    <source>
        <dbReference type="EMBL" id="GAI83799.1"/>
    </source>
</evidence>